<keyword evidence="2" id="KW-0808">Transferase</keyword>
<feature type="domain" description="Glycosyl transferase family 1" evidence="3">
    <location>
        <begin position="187"/>
        <end position="306"/>
    </location>
</feature>
<dbReference type="EMBL" id="BAAAQW010000006">
    <property type="protein sequence ID" value="GAA2201175.1"/>
    <property type="molecule type" value="Genomic_DNA"/>
</dbReference>
<dbReference type="Gene3D" id="3.40.50.2000">
    <property type="entry name" value="Glycogen Phosphorylase B"/>
    <property type="match status" value="1"/>
</dbReference>
<evidence type="ECO:0000313" key="5">
    <source>
        <dbReference type="Proteomes" id="UP001500432"/>
    </source>
</evidence>
<dbReference type="PANTHER" id="PTHR45947">
    <property type="entry name" value="SULFOQUINOVOSYL TRANSFERASE SQD2"/>
    <property type="match status" value="1"/>
</dbReference>
<dbReference type="SUPFAM" id="SSF53756">
    <property type="entry name" value="UDP-Glycosyltransferase/glycogen phosphorylase"/>
    <property type="match status" value="1"/>
</dbReference>
<keyword evidence="5" id="KW-1185">Reference proteome</keyword>
<evidence type="ECO:0000256" key="1">
    <source>
        <dbReference type="ARBA" id="ARBA00021292"/>
    </source>
</evidence>
<gene>
    <name evidence="4" type="ORF">GCM10009849_24620</name>
</gene>
<reference evidence="5" key="1">
    <citation type="journal article" date="2019" name="Int. J. Syst. Evol. Microbiol.">
        <title>The Global Catalogue of Microorganisms (GCM) 10K type strain sequencing project: providing services to taxonomists for standard genome sequencing and annotation.</title>
        <authorList>
            <consortium name="The Broad Institute Genomics Platform"/>
            <consortium name="The Broad Institute Genome Sequencing Center for Infectious Disease"/>
            <person name="Wu L."/>
            <person name="Ma J."/>
        </authorList>
    </citation>
    <scope>NUCLEOTIDE SEQUENCE [LARGE SCALE GENOMIC DNA]</scope>
    <source>
        <strain evidence="5">JCM 16034</strain>
    </source>
</reference>
<accession>A0ABP5NNY3</accession>
<dbReference type="RefSeq" id="WP_344300024.1">
    <property type="nucleotide sequence ID" value="NZ_BAAAQW010000006.1"/>
</dbReference>
<organism evidence="4 5">
    <name type="scientific">Sinomonas flava</name>
    <dbReference type="NCBI Taxonomy" id="496857"/>
    <lineage>
        <taxon>Bacteria</taxon>
        <taxon>Bacillati</taxon>
        <taxon>Actinomycetota</taxon>
        <taxon>Actinomycetes</taxon>
        <taxon>Micrococcales</taxon>
        <taxon>Micrococcaceae</taxon>
        <taxon>Sinomonas</taxon>
    </lineage>
</organism>
<dbReference type="CDD" id="cd03801">
    <property type="entry name" value="GT4_PimA-like"/>
    <property type="match status" value="1"/>
</dbReference>
<protein>
    <recommendedName>
        <fullName evidence="1">D-inositol 3-phosphate glycosyltransferase</fullName>
    </recommendedName>
</protein>
<comment type="caution">
    <text evidence="4">The sequence shown here is derived from an EMBL/GenBank/DDBJ whole genome shotgun (WGS) entry which is preliminary data.</text>
</comment>
<evidence type="ECO:0000256" key="2">
    <source>
        <dbReference type="ARBA" id="ARBA00022679"/>
    </source>
</evidence>
<evidence type="ECO:0000259" key="3">
    <source>
        <dbReference type="Pfam" id="PF00534"/>
    </source>
</evidence>
<dbReference type="InterPro" id="IPR001296">
    <property type="entry name" value="Glyco_trans_1"/>
</dbReference>
<sequence>MGPAVDLRLVVPGSLGYSSGGNVYNAMLAGALAGLGVRVETVEVPGAWPVGSTEDRASLAAALGVPSATAHDGASPARATASPDAVLVDGLLALGEPEEVRAATAPGPARLGILVHMSLPDAPGLTPEGRRRLAGLERASLAAVDAVIVPSSFAARRLAERYGTRALVARPGVVRAPVSPGSLTAGAPPHLLCLAALLPGKRQLRIVRALAGLAGLPWTATLAGHDAADPDYARAVREEVRRLGLEGRIEVPGELRGAELDQEWARADLTLLASESETFGLVVAESLARGVPAVVPAGTGAAEALALSLEGGLGAAGTAVREEDPAAGGDPLCSETGQWLASAEVRARWRAAALAARPLLPGWDATARAVLGALSPASAGSSGTR</sequence>
<dbReference type="PANTHER" id="PTHR45947:SF3">
    <property type="entry name" value="SULFOQUINOVOSYL TRANSFERASE SQD2"/>
    <property type="match status" value="1"/>
</dbReference>
<dbReference type="Proteomes" id="UP001500432">
    <property type="component" value="Unassembled WGS sequence"/>
</dbReference>
<name>A0ABP5NNY3_9MICC</name>
<evidence type="ECO:0000313" key="4">
    <source>
        <dbReference type="EMBL" id="GAA2201175.1"/>
    </source>
</evidence>
<dbReference type="InterPro" id="IPR050194">
    <property type="entry name" value="Glycosyltransferase_grp1"/>
</dbReference>
<proteinExistence type="predicted"/>
<dbReference type="Pfam" id="PF00534">
    <property type="entry name" value="Glycos_transf_1"/>
    <property type="match status" value="1"/>
</dbReference>